<proteinExistence type="predicted"/>
<feature type="domain" description="Carboxymuconolactone decarboxylase-like" evidence="1">
    <location>
        <begin position="115"/>
        <end position="188"/>
    </location>
</feature>
<accession>A0ABN2RRL6</accession>
<comment type="caution">
    <text evidence="2">The sequence shown here is derived from an EMBL/GenBank/DDBJ whole genome shotgun (WGS) entry which is preliminary data.</text>
</comment>
<name>A0ABN2RRL6_9PSEU</name>
<dbReference type="PANTHER" id="PTHR33570">
    <property type="entry name" value="4-CARBOXYMUCONOLACTONE DECARBOXYLASE FAMILY PROTEIN"/>
    <property type="match status" value="1"/>
</dbReference>
<dbReference type="PANTHER" id="PTHR33570:SF2">
    <property type="entry name" value="CARBOXYMUCONOLACTONE DECARBOXYLASE-LIKE DOMAIN-CONTAINING PROTEIN"/>
    <property type="match status" value="1"/>
</dbReference>
<sequence length="195" mass="20414">MTDSFDRGLALIQKLGGLERPAVLDLFASIGEPGFGERCVGFIYGEVYHREGLSLPERQLVTVGALTALGYASSQLRFHANAALNVGCTRRQVTEAITCAGEISGSPADEVVQELATRDSGSRGLSPVERETVAVAACVALGSASSRLETHLHALLAIGGTRKQIVETLLHLAFYVGFPAALNAMAVAGDVFGGE</sequence>
<dbReference type="InterPro" id="IPR029032">
    <property type="entry name" value="AhpD-like"/>
</dbReference>
<dbReference type="InterPro" id="IPR052512">
    <property type="entry name" value="4CMD/NDH-1_regulator"/>
</dbReference>
<dbReference type="RefSeq" id="WP_344425011.1">
    <property type="nucleotide sequence ID" value="NZ_BAAANN010000024.1"/>
</dbReference>
<evidence type="ECO:0000313" key="2">
    <source>
        <dbReference type="EMBL" id="GAA1973414.1"/>
    </source>
</evidence>
<dbReference type="Pfam" id="PF02627">
    <property type="entry name" value="CMD"/>
    <property type="match status" value="2"/>
</dbReference>
<dbReference type="Gene3D" id="1.20.1290.10">
    <property type="entry name" value="AhpD-like"/>
    <property type="match status" value="2"/>
</dbReference>
<gene>
    <name evidence="2" type="ORF">GCM10009754_55360</name>
</gene>
<dbReference type="SUPFAM" id="SSF69118">
    <property type="entry name" value="AhpD-like"/>
    <property type="match status" value="1"/>
</dbReference>
<keyword evidence="3" id="KW-1185">Reference proteome</keyword>
<protein>
    <recommendedName>
        <fullName evidence="1">Carboxymuconolactone decarboxylase-like domain-containing protein</fullName>
    </recommendedName>
</protein>
<evidence type="ECO:0000313" key="3">
    <source>
        <dbReference type="Proteomes" id="UP001501116"/>
    </source>
</evidence>
<dbReference type="InterPro" id="IPR003779">
    <property type="entry name" value="CMD-like"/>
</dbReference>
<dbReference type="EMBL" id="BAAANN010000024">
    <property type="protein sequence ID" value="GAA1973414.1"/>
    <property type="molecule type" value="Genomic_DNA"/>
</dbReference>
<dbReference type="Proteomes" id="UP001501116">
    <property type="component" value="Unassembled WGS sequence"/>
</dbReference>
<organism evidence="2 3">
    <name type="scientific">Amycolatopsis minnesotensis</name>
    <dbReference type="NCBI Taxonomy" id="337894"/>
    <lineage>
        <taxon>Bacteria</taxon>
        <taxon>Bacillati</taxon>
        <taxon>Actinomycetota</taxon>
        <taxon>Actinomycetes</taxon>
        <taxon>Pseudonocardiales</taxon>
        <taxon>Pseudonocardiaceae</taxon>
        <taxon>Amycolatopsis</taxon>
    </lineage>
</organism>
<reference evidence="2 3" key="1">
    <citation type="journal article" date="2019" name="Int. J. Syst. Evol. Microbiol.">
        <title>The Global Catalogue of Microorganisms (GCM) 10K type strain sequencing project: providing services to taxonomists for standard genome sequencing and annotation.</title>
        <authorList>
            <consortium name="The Broad Institute Genomics Platform"/>
            <consortium name="The Broad Institute Genome Sequencing Center for Infectious Disease"/>
            <person name="Wu L."/>
            <person name="Ma J."/>
        </authorList>
    </citation>
    <scope>NUCLEOTIDE SEQUENCE [LARGE SCALE GENOMIC DNA]</scope>
    <source>
        <strain evidence="2 3">JCM 14545</strain>
    </source>
</reference>
<evidence type="ECO:0000259" key="1">
    <source>
        <dbReference type="Pfam" id="PF02627"/>
    </source>
</evidence>
<feature type="domain" description="Carboxymuconolactone decarboxylase-like" evidence="1">
    <location>
        <begin position="33"/>
        <end position="109"/>
    </location>
</feature>